<feature type="region of interest" description="Disordered" evidence="1">
    <location>
        <begin position="1"/>
        <end position="129"/>
    </location>
</feature>
<name>A0A2T7NFX6_POMCA</name>
<proteinExistence type="predicted"/>
<accession>A0A2T7NFX6</accession>
<dbReference type="AlphaFoldDB" id="A0A2T7NFX6"/>
<evidence type="ECO:0000256" key="1">
    <source>
        <dbReference type="SAM" id="MobiDB-lite"/>
    </source>
</evidence>
<feature type="compositionally biased region" description="Pro residues" evidence="1">
    <location>
        <begin position="41"/>
        <end position="51"/>
    </location>
</feature>
<dbReference type="OrthoDB" id="5973539at2759"/>
<reference evidence="2 3" key="1">
    <citation type="submission" date="2018-04" db="EMBL/GenBank/DDBJ databases">
        <title>The genome of golden apple snail Pomacea canaliculata provides insight into stress tolerance and invasive adaptation.</title>
        <authorList>
            <person name="Liu C."/>
            <person name="Liu B."/>
            <person name="Ren Y."/>
            <person name="Zhang Y."/>
            <person name="Wang H."/>
            <person name="Li S."/>
            <person name="Jiang F."/>
            <person name="Yin L."/>
            <person name="Zhang G."/>
            <person name="Qian W."/>
            <person name="Fan W."/>
        </authorList>
    </citation>
    <scope>NUCLEOTIDE SEQUENCE [LARGE SCALE GENOMIC DNA]</scope>
    <source>
        <strain evidence="2">SZHN2017</strain>
        <tissue evidence="2">Muscle</tissue>
    </source>
</reference>
<feature type="compositionally biased region" description="Basic and acidic residues" evidence="1">
    <location>
        <begin position="1"/>
        <end position="29"/>
    </location>
</feature>
<comment type="caution">
    <text evidence="2">The sequence shown here is derived from an EMBL/GenBank/DDBJ whole genome shotgun (WGS) entry which is preliminary data.</text>
</comment>
<evidence type="ECO:0000313" key="3">
    <source>
        <dbReference type="Proteomes" id="UP000245119"/>
    </source>
</evidence>
<organism evidence="2 3">
    <name type="scientific">Pomacea canaliculata</name>
    <name type="common">Golden apple snail</name>
    <dbReference type="NCBI Taxonomy" id="400727"/>
    <lineage>
        <taxon>Eukaryota</taxon>
        <taxon>Metazoa</taxon>
        <taxon>Spiralia</taxon>
        <taxon>Lophotrochozoa</taxon>
        <taxon>Mollusca</taxon>
        <taxon>Gastropoda</taxon>
        <taxon>Caenogastropoda</taxon>
        <taxon>Architaenioglossa</taxon>
        <taxon>Ampullarioidea</taxon>
        <taxon>Ampullariidae</taxon>
        <taxon>Pomacea</taxon>
    </lineage>
</organism>
<feature type="compositionally biased region" description="Basic residues" evidence="1">
    <location>
        <begin position="55"/>
        <end position="73"/>
    </location>
</feature>
<keyword evidence="3" id="KW-1185">Reference proteome</keyword>
<feature type="compositionally biased region" description="Polar residues" evidence="1">
    <location>
        <begin position="110"/>
        <end position="129"/>
    </location>
</feature>
<dbReference type="Proteomes" id="UP000245119">
    <property type="component" value="Linkage Group LG13"/>
</dbReference>
<protein>
    <submittedName>
        <fullName evidence="2">Uncharacterized protein</fullName>
    </submittedName>
</protein>
<gene>
    <name evidence="2" type="ORF">C0Q70_20549</name>
</gene>
<sequence>MVRRKQSDSKKIKDRKSKSSSDVRHDDGVHNALSDSMSPSPDTPPSPPATGPPTSRRKKIWNSFRKRTRRLRGKSRDKDNRDFPLSLQATALQPDTCGGTEDEHAHVEGSASSVGISRLPSYTTQPYSTSNASVREYVEDYEWSPKKVSVNGTSDTIADFADSRVEEDDDGDVRIAVVEETAVVSTTCCLSVSN</sequence>
<dbReference type="EMBL" id="PZQS01000013">
    <property type="protein sequence ID" value="PVD20055.1"/>
    <property type="molecule type" value="Genomic_DNA"/>
</dbReference>
<evidence type="ECO:0000313" key="2">
    <source>
        <dbReference type="EMBL" id="PVD20055.1"/>
    </source>
</evidence>